<reference evidence="2 3" key="1">
    <citation type="journal article" date="2016" name="Nat. Commun.">
        <title>Thousands of microbial genomes shed light on interconnected biogeochemical processes in an aquifer system.</title>
        <authorList>
            <person name="Anantharaman K."/>
            <person name="Brown C.T."/>
            <person name="Hug L.A."/>
            <person name="Sharon I."/>
            <person name="Castelle C.J."/>
            <person name="Probst A.J."/>
            <person name="Thomas B.C."/>
            <person name="Singh A."/>
            <person name="Wilkins M.J."/>
            <person name="Karaoz U."/>
            <person name="Brodie E.L."/>
            <person name="Williams K.H."/>
            <person name="Hubbard S.S."/>
            <person name="Banfield J.F."/>
        </authorList>
    </citation>
    <scope>NUCLEOTIDE SEQUENCE [LARGE SCALE GENOMIC DNA]</scope>
</reference>
<protein>
    <recommendedName>
        <fullName evidence="1">AAA+ ATPase domain-containing protein</fullName>
    </recommendedName>
</protein>
<evidence type="ECO:0000313" key="2">
    <source>
        <dbReference type="EMBL" id="OGC32895.1"/>
    </source>
</evidence>
<evidence type="ECO:0000259" key="1">
    <source>
        <dbReference type="SMART" id="SM00382"/>
    </source>
</evidence>
<dbReference type="Gene3D" id="3.40.50.300">
    <property type="entry name" value="P-loop containing nucleotide triphosphate hydrolases"/>
    <property type="match status" value="1"/>
</dbReference>
<proteinExistence type="predicted"/>
<evidence type="ECO:0000313" key="3">
    <source>
        <dbReference type="Proteomes" id="UP000177309"/>
    </source>
</evidence>
<dbReference type="PANTHER" id="PTHR48102">
    <property type="entry name" value="ATP-DEPENDENT CLP PROTEASE ATP-BINDING SUBUNIT CLPX-LIKE, MITOCHONDRIAL-RELATED"/>
    <property type="match status" value="1"/>
</dbReference>
<dbReference type="AlphaFoldDB" id="A0A1F4TJK3"/>
<dbReference type="GO" id="GO:0051603">
    <property type="term" value="P:proteolysis involved in protein catabolic process"/>
    <property type="evidence" value="ECO:0007669"/>
    <property type="project" value="TreeGrafter"/>
</dbReference>
<accession>A0A1F4TJK3</accession>
<dbReference type="SUPFAM" id="SSF52540">
    <property type="entry name" value="P-loop containing nucleoside triphosphate hydrolases"/>
    <property type="match status" value="1"/>
</dbReference>
<organism evidence="2 3">
    <name type="scientific">candidate division WOR-1 bacterium RIFOXYC2_FULL_41_25</name>
    <dbReference type="NCBI Taxonomy" id="1802586"/>
    <lineage>
        <taxon>Bacteria</taxon>
        <taxon>Bacillati</taxon>
        <taxon>Saganbacteria</taxon>
    </lineage>
</organism>
<feature type="domain" description="AAA+ ATPase" evidence="1">
    <location>
        <begin position="79"/>
        <end position="193"/>
    </location>
</feature>
<dbReference type="GO" id="GO:0016887">
    <property type="term" value="F:ATP hydrolysis activity"/>
    <property type="evidence" value="ECO:0007669"/>
    <property type="project" value="InterPro"/>
</dbReference>
<dbReference type="EMBL" id="MEUI01000042">
    <property type="protein sequence ID" value="OGC32895.1"/>
    <property type="molecule type" value="Genomic_DNA"/>
</dbReference>
<dbReference type="Pfam" id="PF07724">
    <property type="entry name" value="AAA_2"/>
    <property type="match status" value="1"/>
</dbReference>
<gene>
    <name evidence="2" type="ORF">A2462_00670</name>
</gene>
<dbReference type="InterPro" id="IPR050052">
    <property type="entry name" value="ATP-dep_Clp_protease_ClpX"/>
</dbReference>
<dbReference type="SMART" id="SM00382">
    <property type="entry name" value="AAA"/>
    <property type="match status" value="1"/>
</dbReference>
<comment type="caution">
    <text evidence="2">The sequence shown here is derived from an EMBL/GenBank/DDBJ whole genome shotgun (WGS) entry which is preliminary data.</text>
</comment>
<dbReference type="InterPro" id="IPR027417">
    <property type="entry name" value="P-loop_NTPase"/>
</dbReference>
<dbReference type="InterPro" id="IPR003593">
    <property type="entry name" value="AAA+_ATPase"/>
</dbReference>
<sequence>MPKKPGSSLLGKIAAIDVTADPSFQGADQDKKPALLPKDIFALLSKTVIGQEQAKKSLAVIIYQQLKRYALRSENKNLAKTNALLVGPTGCGKTIMARTLADIVGLPFLQIDATSLVQRGYRGGTHIDQFVDLLFSAAKGDRKRAEYAVVFIDEIDKLAYNPHDESELATFGVQQDLLSLIDGSEVFYEPDSAEYSRQSFSFCNVLFLFGGAFTGLSHKKELAVSDLYSFGLMPEFANRLGNIICLDCLSEEIIRQLTHQTVRQYAAYVSMTNAEENAYAEIIFSLLLADKSYEQMGGRCVAPLVRDFFEDLIFSYENKKGGE</sequence>
<dbReference type="PANTHER" id="PTHR48102:SF7">
    <property type="entry name" value="ATP-DEPENDENT CLP PROTEASE ATP-BINDING SUBUNIT CLPX-LIKE, MITOCHONDRIAL"/>
    <property type="match status" value="1"/>
</dbReference>
<name>A0A1F4TJK3_UNCSA</name>
<dbReference type="GO" id="GO:0005524">
    <property type="term" value="F:ATP binding"/>
    <property type="evidence" value="ECO:0007669"/>
    <property type="project" value="InterPro"/>
</dbReference>
<dbReference type="InterPro" id="IPR003959">
    <property type="entry name" value="ATPase_AAA_core"/>
</dbReference>
<dbReference type="Proteomes" id="UP000177309">
    <property type="component" value="Unassembled WGS sequence"/>
</dbReference>